<dbReference type="STRING" id="760192.Halhy_4730"/>
<feature type="domain" description="PKD" evidence="1">
    <location>
        <begin position="530"/>
        <end position="564"/>
    </location>
</feature>
<dbReference type="InterPro" id="IPR026341">
    <property type="entry name" value="T9SS_type_B"/>
</dbReference>
<dbReference type="InterPro" id="IPR013783">
    <property type="entry name" value="Ig-like_fold"/>
</dbReference>
<dbReference type="Proteomes" id="UP000008461">
    <property type="component" value="Chromosome"/>
</dbReference>
<sequence length="755" mass="84415">MKNTMRLNLIAICLLFLFPATSFGRHIIGGSMTYRCLGNGDYEFTLKVYRDCFCTRCAEIDPVAFIGIYRCGPTAPCNGQGSALARLNVPLTERRNIERPDYPCLEPPAVCTEEGIYVFRLSRYSVRLPISPDNSYFISYQRCCRNETITNIVNPDTWGATYMVEITPEAQRLCNNSPEFNTFPPTVVCADFNLKYDHSARDADGDQLVYEFCPPFDGGANNLEPFIYNTCDGAYPNPGCPPPYKFIPFRPPLYSATSPIGGSPALSINPQTGLITGKPNPIGQYVVGVCVSEYRNGVLLSRIFRDFQFNVAKCDPKLLADIKEDIKIKDKEYLVNSCGPTEVKFINESTPRSFIRTFDWEFDLSNRKLTSSEWEPSILFPGVGQYSGRLILNKGTECGDTAKIFVNIYPALDADFEYEYDTCVAGPVKFTDKSVSGGKFLTSWNWDLGDKNSSRVQNPEHQYRSPGKIPVTLTVRDTNKCIEKITKTINYFPVPALIVVSPSAAEGCTPLKVKFTNLSFPIDSTYKTLWDFGDGGSSKAISPTYTFEDPGIFTVSLDITSPIGCKTDTIFNDLIKVRPSPTAGFTIDPPVASNLTPLINLYDESQGAIRWNWQLSNGRNFTERSPSFSPPDTGRIIVRQIVLNAVNCLDTLDKLLDIRPEVRYFLPNAFTPNGDSVNDEFKGVGVMAGAREFNFTIWNRFGEMIYQTDEPNKGWNGRKFNVGVESPPGVYVVLVTYRDPRGNPYELKGFVTLVR</sequence>
<dbReference type="SMART" id="SM00089">
    <property type="entry name" value="PKD"/>
    <property type="match status" value="3"/>
</dbReference>
<dbReference type="CDD" id="cd00146">
    <property type="entry name" value="PKD"/>
    <property type="match status" value="2"/>
</dbReference>
<dbReference type="eggNOG" id="COG3291">
    <property type="taxonomic scope" value="Bacteria"/>
</dbReference>
<reference evidence="2 3" key="1">
    <citation type="journal article" date="2011" name="Stand. Genomic Sci.">
        <title>Complete genome sequence of Haliscomenobacter hydrossis type strain (O).</title>
        <authorList>
            <consortium name="US DOE Joint Genome Institute (JGI-PGF)"/>
            <person name="Daligault H."/>
            <person name="Lapidus A."/>
            <person name="Zeytun A."/>
            <person name="Nolan M."/>
            <person name="Lucas S."/>
            <person name="Del Rio T.G."/>
            <person name="Tice H."/>
            <person name="Cheng J.F."/>
            <person name="Tapia R."/>
            <person name="Han C."/>
            <person name="Goodwin L."/>
            <person name="Pitluck S."/>
            <person name="Liolios K."/>
            <person name="Pagani I."/>
            <person name="Ivanova N."/>
            <person name="Huntemann M."/>
            <person name="Mavromatis K."/>
            <person name="Mikhailova N."/>
            <person name="Pati A."/>
            <person name="Chen A."/>
            <person name="Palaniappan K."/>
            <person name="Land M."/>
            <person name="Hauser L."/>
            <person name="Brambilla E.M."/>
            <person name="Rohde M."/>
            <person name="Verbarg S."/>
            <person name="Goker M."/>
            <person name="Bristow J."/>
            <person name="Eisen J.A."/>
            <person name="Markowitz V."/>
            <person name="Hugenholtz P."/>
            <person name="Kyrpides N.C."/>
            <person name="Klenk H.P."/>
            <person name="Woyke T."/>
        </authorList>
    </citation>
    <scope>NUCLEOTIDE SEQUENCE [LARGE SCALE GENOMIC DNA]</scope>
    <source>
        <strain evidence="3">ATCC 27775 / DSM 1100 / LMG 10767 / O</strain>
    </source>
</reference>
<reference key="2">
    <citation type="submission" date="2011-04" db="EMBL/GenBank/DDBJ databases">
        <title>Complete sequence of chromosome of Haliscomenobacter hydrossis DSM 1100.</title>
        <authorList>
            <consortium name="US DOE Joint Genome Institute (JGI-PGF)"/>
            <person name="Lucas S."/>
            <person name="Han J."/>
            <person name="Lapidus A."/>
            <person name="Bruce D."/>
            <person name="Goodwin L."/>
            <person name="Pitluck S."/>
            <person name="Peters L."/>
            <person name="Kyrpides N."/>
            <person name="Mavromatis K."/>
            <person name="Ivanova N."/>
            <person name="Ovchinnikova G."/>
            <person name="Pagani I."/>
            <person name="Daligault H."/>
            <person name="Detter J.C."/>
            <person name="Han C."/>
            <person name="Land M."/>
            <person name="Hauser L."/>
            <person name="Markowitz V."/>
            <person name="Cheng J.-F."/>
            <person name="Hugenholtz P."/>
            <person name="Woyke T."/>
            <person name="Wu D."/>
            <person name="Verbarg S."/>
            <person name="Frueling A."/>
            <person name="Brambilla E."/>
            <person name="Klenk H.-P."/>
            <person name="Eisen J.A."/>
        </authorList>
    </citation>
    <scope>NUCLEOTIDE SEQUENCE</scope>
    <source>
        <strain>DSM 1100</strain>
    </source>
</reference>
<dbReference type="Pfam" id="PF13585">
    <property type="entry name" value="CHU_C"/>
    <property type="match status" value="1"/>
</dbReference>
<dbReference type="HOGENOM" id="CLU_323595_0_0_10"/>
<dbReference type="PROSITE" id="PS50093">
    <property type="entry name" value="PKD"/>
    <property type="match status" value="2"/>
</dbReference>
<evidence type="ECO:0000313" key="3">
    <source>
        <dbReference type="Proteomes" id="UP000008461"/>
    </source>
</evidence>
<dbReference type="InterPro" id="IPR000601">
    <property type="entry name" value="PKD_dom"/>
</dbReference>
<dbReference type="Gene3D" id="2.60.40.10">
    <property type="entry name" value="Immunoglobulins"/>
    <property type="match status" value="3"/>
</dbReference>
<evidence type="ECO:0000313" key="2">
    <source>
        <dbReference type="EMBL" id="AEE52564.1"/>
    </source>
</evidence>
<feature type="domain" description="PKD" evidence="1">
    <location>
        <begin position="436"/>
        <end position="478"/>
    </location>
</feature>
<evidence type="ECO:0000259" key="1">
    <source>
        <dbReference type="PROSITE" id="PS50093"/>
    </source>
</evidence>
<name>F4KWT1_HALH1</name>
<dbReference type="InterPro" id="IPR022409">
    <property type="entry name" value="PKD/Chitinase_dom"/>
</dbReference>
<dbReference type="KEGG" id="hhy:Halhy_4730"/>
<keyword evidence="3" id="KW-1185">Reference proteome</keyword>
<dbReference type="EMBL" id="CP002691">
    <property type="protein sequence ID" value="AEE52564.1"/>
    <property type="molecule type" value="Genomic_DNA"/>
</dbReference>
<dbReference type="SUPFAM" id="SSF49299">
    <property type="entry name" value="PKD domain"/>
    <property type="match status" value="3"/>
</dbReference>
<dbReference type="Pfam" id="PF18911">
    <property type="entry name" value="PKD_4"/>
    <property type="match status" value="2"/>
</dbReference>
<dbReference type="NCBIfam" id="TIGR04131">
    <property type="entry name" value="Bac_Flav_CTERM"/>
    <property type="match status" value="1"/>
</dbReference>
<accession>F4KWT1</accession>
<organism evidence="2 3">
    <name type="scientific">Haliscomenobacter hydrossis (strain ATCC 27775 / DSM 1100 / LMG 10767 / O)</name>
    <dbReference type="NCBI Taxonomy" id="760192"/>
    <lineage>
        <taxon>Bacteria</taxon>
        <taxon>Pseudomonadati</taxon>
        <taxon>Bacteroidota</taxon>
        <taxon>Saprospiria</taxon>
        <taxon>Saprospirales</taxon>
        <taxon>Haliscomenobacteraceae</taxon>
        <taxon>Haliscomenobacter</taxon>
    </lineage>
</organism>
<dbReference type="InterPro" id="IPR035986">
    <property type="entry name" value="PKD_dom_sf"/>
</dbReference>
<gene>
    <name evidence="2" type="ordered locus">Halhy_4730</name>
</gene>
<dbReference type="RefSeq" id="WP_013767102.1">
    <property type="nucleotide sequence ID" value="NC_015510.1"/>
</dbReference>
<dbReference type="AlphaFoldDB" id="F4KWT1"/>
<proteinExistence type="predicted"/>
<protein>
    <submittedName>
        <fullName evidence="2">PKD domain containing protein</fullName>
    </submittedName>
</protein>